<dbReference type="AlphaFoldDB" id="A0A1E5UTS2"/>
<sequence length="369" mass="38918">MAAMAVCALRRGSGYAAAGFRCSSRLLAQSLRRFASTLIVAEHEGGFVKPSSLSALVAAEAITKENRISVLLGGSGPALHKAADHAASSHPLVSEVLVADSEALAHPLAEPWAQLLHSVQQKGGYSHVIASSTSFGKNLLPRAAALLDVSPVTDVTAIKEPRVFVRPIYAGNVLCTVKYTGEDPCMMSIRSTSFSPATEAMSETKVAPITQVDLSFLSEGTIGKSTWVNLTSQDTERPDLANARVVVTGGRGLKSAENFKLLEQLAEKLGAAGLSFYQKVGATRAAVDAGYVPNDLQVGQTGKIVAPELYMAFGVSGAIQHLAGMRDSKVIVAVNKDADAPIFQVADYGLVADLFEVLDELLKKIPDKK</sequence>
<dbReference type="PIRSF" id="PIRSF000089">
    <property type="entry name" value="Electra_flavoP_a"/>
    <property type="match status" value="1"/>
</dbReference>
<accession>A0A1E5UTS2</accession>
<comment type="cofactor">
    <cofactor evidence="11 12">
        <name>FAD</name>
        <dbReference type="ChEBI" id="CHEBI:57692"/>
    </cofactor>
    <text evidence="11 12">Binds 1 FAD per dimer.</text>
</comment>
<keyword evidence="7" id="KW-0809">Transit peptide</keyword>
<dbReference type="FunFam" id="3.40.50.1220:FF:000001">
    <property type="entry name" value="Electron transfer flavoprotein, alpha subunit"/>
    <property type="match status" value="1"/>
</dbReference>
<evidence type="ECO:0000256" key="7">
    <source>
        <dbReference type="ARBA" id="ARBA00022946"/>
    </source>
</evidence>
<dbReference type="SUPFAM" id="SSF52467">
    <property type="entry name" value="DHS-like NAD/FAD-binding domain"/>
    <property type="match status" value="1"/>
</dbReference>
<evidence type="ECO:0000256" key="5">
    <source>
        <dbReference type="ARBA" id="ARBA00022630"/>
    </source>
</evidence>
<feature type="binding site" evidence="12">
    <location>
        <position position="335"/>
    </location>
    <ligand>
        <name>FAD</name>
        <dbReference type="ChEBI" id="CHEBI:57692"/>
    </ligand>
</feature>
<dbReference type="Proteomes" id="UP000095767">
    <property type="component" value="Unassembled WGS sequence"/>
</dbReference>
<evidence type="ECO:0000256" key="12">
    <source>
        <dbReference type="PIRSR" id="PIRSR000089-1"/>
    </source>
</evidence>
<dbReference type="GO" id="GO:0033539">
    <property type="term" value="P:fatty acid beta-oxidation using acyl-CoA dehydrogenase"/>
    <property type="evidence" value="ECO:0007669"/>
    <property type="project" value="TreeGrafter"/>
</dbReference>
<comment type="similarity">
    <text evidence="2 11">Belongs to the ETF alpha-subunit/FixB family.</text>
</comment>
<dbReference type="EMBL" id="LWDX02063494">
    <property type="protein sequence ID" value="OEL16273.1"/>
    <property type="molecule type" value="Genomic_DNA"/>
</dbReference>
<feature type="binding site" evidence="12">
    <location>
        <begin position="283"/>
        <end position="284"/>
    </location>
    <ligand>
        <name>FAD</name>
        <dbReference type="ChEBI" id="CHEBI:57692"/>
    </ligand>
</feature>
<dbReference type="GO" id="GO:0005759">
    <property type="term" value="C:mitochondrial matrix"/>
    <property type="evidence" value="ECO:0007669"/>
    <property type="project" value="UniProtKB-SubCell"/>
</dbReference>
<dbReference type="SMART" id="SM00893">
    <property type="entry name" value="ETF"/>
    <property type="match status" value="1"/>
</dbReference>
<evidence type="ECO:0000313" key="14">
    <source>
        <dbReference type="EMBL" id="OEL16273.1"/>
    </source>
</evidence>
<dbReference type="OrthoDB" id="1715808at2759"/>
<comment type="subcellular location">
    <subcellularLocation>
        <location evidence="1 11">Mitochondrion matrix</location>
    </subcellularLocation>
</comment>
<dbReference type="InterPro" id="IPR014730">
    <property type="entry name" value="ETF_a/b_N"/>
</dbReference>
<dbReference type="PANTHER" id="PTHR43153">
    <property type="entry name" value="ELECTRON TRANSFER FLAVOPROTEIN ALPHA"/>
    <property type="match status" value="1"/>
</dbReference>
<evidence type="ECO:0000313" key="15">
    <source>
        <dbReference type="Proteomes" id="UP000095767"/>
    </source>
</evidence>
<proteinExistence type="inferred from homology"/>
<protein>
    <recommendedName>
        <fullName evidence="11">Electron transfer flavoprotein subunit alpha</fullName>
        <shortName evidence="11">Alpha-ETF</shortName>
    </recommendedName>
</protein>
<evidence type="ECO:0000259" key="13">
    <source>
        <dbReference type="SMART" id="SM00893"/>
    </source>
</evidence>
<keyword evidence="5 11" id="KW-0285">Flavoprotein</keyword>
<dbReference type="InterPro" id="IPR029035">
    <property type="entry name" value="DHS-like_NAD/FAD-binding_dom"/>
</dbReference>
<comment type="function">
    <text evidence="10 11">The electron transfer flavoprotein serves as a specific electron acceptor for several dehydrogenases, including five acyl-CoA dehydrogenases, glutaryl-CoA and sarcosine dehydrogenase. It transfers the electrons to the main mitochondrial respiratory chain via ETF-ubiquinone oxidoreductase (ETF dehydrogenase).</text>
</comment>
<evidence type="ECO:0000256" key="10">
    <source>
        <dbReference type="ARBA" id="ARBA00025416"/>
    </source>
</evidence>
<evidence type="ECO:0000256" key="4">
    <source>
        <dbReference type="ARBA" id="ARBA00022448"/>
    </source>
</evidence>
<comment type="subunit">
    <text evidence="3 11">Heterodimer of an alpha and a beta subunit.</text>
</comment>
<dbReference type="Pfam" id="PF01012">
    <property type="entry name" value="ETF"/>
    <property type="match status" value="1"/>
</dbReference>
<feature type="domain" description="Electron transfer flavoprotein alpha/beta-subunit N-terminal" evidence="13">
    <location>
        <begin position="37"/>
        <end position="221"/>
    </location>
</feature>
<dbReference type="InterPro" id="IPR014729">
    <property type="entry name" value="Rossmann-like_a/b/a_fold"/>
</dbReference>
<dbReference type="CDD" id="cd01715">
    <property type="entry name" value="ETF_alpha"/>
    <property type="match status" value="1"/>
</dbReference>
<evidence type="ECO:0000256" key="8">
    <source>
        <dbReference type="ARBA" id="ARBA00022982"/>
    </source>
</evidence>
<dbReference type="GO" id="GO:0009055">
    <property type="term" value="F:electron transfer activity"/>
    <property type="evidence" value="ECO:0007669"/>
    <property type="project" value="InterPro"/>
</dbReference>
<dbReference type="PANTHER" id="PTHR43153:SF1">
    <property type="entry name" value="ELECTRON TRANSFER FLAVOPROTEIN SUBUNIT ALPHA, MITOCHONDRIAL"/>
    <property type="match status" value="1"/>
</dbReference>
<dbReference type="FunFam" id="3.40.50.620:FF:000157">
    <property type="entry name" value="Electron transfer flavoprotein subunit alpha, mitochondrial"/>
    <property type="match status" value="1"/>
</dbReference>
<feature type="binding site" evidence="12">
    <location>
        <begin position="314"/>
        <end position="321"/>
    </location>
    <ligand>
        <name>FAD</name>
        <dbReference type="ChEBI" id="CHEBI:57692"/>
    </ligand>
</feature>
<dbReference type="InterPro" id="IPR018206">
    <property type="entry name" value="ETF_asu_C_CS"/>
</dbReference>
<evidence type="ECO:0000256" key="3">
    <source>
        <dbReference type="ARBA" id="ARBA00011355"/>
    </source>
</evidence>
<evidence type="ECO:0000256" key="9">
    <source>
        <dbReference type="ARBA" id="ARBA00023128"/>
    </source>
</evidence>
<dbReference type="Gene3D" id="3.40.50.1220">
    <property type="entry name" value="TPP-binding domain"/>
    <property type="match status" value="1"/>
</dbReference>
<dbReference type="InterPro" id="IPR001308">
    <property type="entry name" value="ETF_a/FixB"/>
</dbReference>
<name>A0A1E5UTS2_9POAL</name>
<organism evidence="14 15">
    <name type="scientific">Dichanthelium oligosanthes</name>
    <dbReference type="NCBI Taxonomy" id="888268"/>
    <lineage>
        <taxon>Eukaryota</taxon>
        <taxon>Viridiplantae</taxon>
        <taxon>Streptophyta</taxon>
        <taxon>Embryophyta</taxon>
        <taxon>Tracheophyta</taxon>
        <taxon>Spermatophyta</taxon>
        <taxon>Magnoliopsida</taxon>
        <taxon>Liliopsida</taxon>
        <taxon>Poales</taxon>
        <taxon>Poaceae</taxon>
        <taxon>PACMAD clade</taxon>
        <taxon>Panicoideae</taxon>
        <taxon>Panicodae</taxon>
        <taxon>Paniceae</taxon>
        <taxon>Dichantheliinae</taxon>
        <taxon>Dichanthelium</taxon>
    </lineage>
</organism>
<reference evidence="14 15" key="1">
    <citation type="submission" date="2016-09" db="EMBL/GenBank/DDBJ databases">
        <title>The draft genome of Dichanthelium oligosanthes: A C3 panicoid grass species.</title>
        <authorList>
            <person name="Studer A.J."/>
            <person name="Schnable J.C."/>
            <person name="Brutnell T.P."/>
        </authorList>
    </citation>
    <scope>NUCLEOTIDE SEQUENCE [LARGE SCALE GENOMIC DNA]</scope>
    <source>
        <strain evidence="15">cv. Kellogg 1175</strain>
        <tissue evidence="14">Leaf</tissue>
    </source>
</reference>
<keyword evidence="15" id="KW-1185">Reference proteome</keyword>
<dbReference type="InterPro" id="IPR033947">
    <property type="entry name" value="ETF_alpha_N"/>
</dbReference>
<dbReference type="SUPFAM" id="SSF52402">
    <property type="entry name" value="Adenine nucleotide alpha hydrolases-like"/>
    <property type="match status" value="1"/>
</dbReference>
<feature type="binding site" evidence="12">
    <location>
        <begin position="297"/>
        <end position="301"/>
    </location>
    <ligand>
        <name>FAD</name>
        <dbReference type="ChEBI" id="CHEBI:57692"/>
    </ligand>
</feature>
<keyword evidence="8 11" id="KW-0249">Electron transport</keyword>
<evidence type="ECO:0000256" key="1">
    <source>
        <dbReference type="ARBA" id="ARBA00004305"/>
    </source>
</evidence>
<dbReference type="STRING" id="888268.A0A1E5UTS2"/>
<evidence type="ECO:0000256" key="11">
    <source>
        <dbReference type="PIRNR" id="PIRNR000089"/>
    </source>
</evidence>
<keyword evidence="4 11" id="KW-0813">Transport</keyword>
<dbReference type="PROSITE" id="PS00696">
    <property type="entry name" value="ETF_ALPHA"/>
    <property type="match status" value="1"/>
</dbReference>
<comment type="caution">
    <text evidence="14">The sequence shown here is derived from an EMBL/GenBank/DDBJ whole genome shotgun (WGS) entry which is preliminary data.</text>
</comment>
<keyword evidence="9 11" id="KW-0496">Mitochondrion</keyword>
<dbReference type="InterPro" id="IPR014731">
    <property type="entry name" value="ETF_asu_C"/>
</dbReference>
<evidence type="ECO:0000256" key="6">
    <source>
        <dbReference type="ARBA" id="ARBA00022827"/>
    </source>
</evidence>
<evidence type="ECO:0000256" key="2">
    <source>
        <dbReference type="ARBA" id="ARBA00005817"/>
    </source>
</evidence>
<dbReference type="GO" id="GO:0050660">
    <property type="term" value="F:flavin adenine dinucleotide binding"/>
    <property type="evidence" value="ECO:0007669"/>
    <property type="project" value="InterPro"/>
</dbReference>
<gene>
    <name evidence="14" type="ORF">BAE44_0022706</name>
</gene>
<feature type="binding site" evidence="12">
    <location>
        <position position="251"/>
    </location>
    <ligand>
        <name>FAD</name>
        <dbReference type="ChEBI" id="CHEBI:57692"/>
    </ligand>
</feature>
<dbReference type="Pfam" id="PF00766">
    <property type="entry name" value="ETF_alpha"/>
    <property type="match status" value="1"/>
</dbReference>
<keyword evidence="6 11" id="KW-0274">FAD</keyword>
<dbReference type="Gene3D" id="3.40.50.620">
    <property type="entry name" value="HUPs"/>
    <property type="match status" value="1"/>
</dbReference>